<organism evidence="2 3">
    <name type="scientific">Hydrogenophaga luteola</name>
    <dbReference type="NCBI Taxonomy" id="1591122"/>
    <lineage>
        <taxon>Bacteria</taxon>
        <taxon>Pseudomonadati</taxon>
        <taxon>Pseudomonadota</taxon>
        <taxon>Betaproteobacteria</taxon>
        <taxon>Burkholderiales</taxon>
        <taxon>Comamonadaceae</taxon>
        <taxon>Hydrogenophaga</taxon>
    </lineage>
</organism>
<accession>A0ABV7W8B7</accession>
<protein>
    <submittedName>
        <fullName evidence="2">DUF192 domain-containing protein</fullName>
    </submittedName>
</protein>
<name>A0ABV7W8B7_9BURK</name>
<dbReference type="InterPro" id="IPR038695">
    <property type="entry name" value="Saro_0823-like_sf"/>
</dbReference>
<feature type="chain" id="PRO_5045573380" evidence="1">
    <location>
        <begin position="21"/>
        <end position="150"/>
    </location>
</feature>
<gene>
    <name evidence="2" type="ORF">ACFOPI_20935</name>
</gene>
<dbReference type="PANTHER" id="PTHR37953">
    <property type="entry name" value="UPF0127 PROTEIN MJ1496"/>
    <property type="match status" value="1"/>
</dbReference>
<dbReference type="RefSeq" id="WP_382178303.1">
    <property type="nucleotide sequence ID" value="NZ_JBHRXX010000009.1"/>
</dbReference>
<evidence type="ECO:0000256" key="1">
    <source>
        <dbReference type="SAM" id="SignalP"/>
    </source>
</evidence>
<feature type="signal peptide" evidence="1">
    <location>
        <begin position="1"/>
        <end position="20"/>
    </location>
</feature>
<reference evidence="3" key="1">
    <citation type="journal article" date="2019" name="Int. J. Syst. Evol. Microbiol.">
        <title>The Global Catalogue of Microorganisms (GCM) 10K type strain sequencing project: providing services to taxonomists for standard genome sequencing and annotation.</title>
        <authorList>
            <consortium name="The Broad Institute Genomics Platform"/>
            <consortium name="The Broad Institute Genome Sequencing Center for Infectious Disease"/>
            <person name="Wu L."/>
            <person name="Ma J."/>
        </authorList>
    </citation>
    <scope>NUCLEOTIDE SEQUENCE [LARGE SCALE GENOMIC DNA]</scope>
    <source>
        <strain evidence="3">KCTC 42501</strain>
    </source>
</reference>
<dbReference type="InterPro" id="IPR003795">
    <property type="entry name" value="DUF192"/>
</dbReference>
<comment type="caution">
    <text evidence="2">The sequence shown here is derived from an EMBL/GenBank/DDBJ whole genome shotgun (WGS) entry which is preliminary data.</text>
</comment>
<evidence type="ECO:0000313" key="3">
    <source>
        <dbReference type="Proteomes" id="UP001595729"/>
    </source>
</evidence>
<dbReference type="Gene3D" id="2.60.120.1140">
    <property type="entry name" value="Protein of unknown function DUF192"/>
    <property type="match status" value="1"/>
</dbReference>
<evidence type="ECO:0000313" key="2">
    <source>
        <dbReference type="EMBL" id="MFC3686070.1"/>
    </source>
</evidence>
<dbReference type="Proteomes" id="UP001595729">
    <property type="component" value="Unassembled WGS sequence"/>
</dbReference>
<dbReference type="EMBL" id="JBHRXX010000009">
    <property type="protein sequence ID" value="MFC3686070.1"/>
    <property type="molecule type" value="Genomic_DNA"/>
</dbReference>
<dbReference type="PANTHER" id="PTHR37953:SF1">
    <property type="entry name" value="UPF0127 PROTEIN MJ1496"/>
    <property type="match status" value="1"/>
</dbReference>
<sequence>MIRRTTLIGLLALFVSPAWSQTAPQLDLPKVTLKAGMHLIHAQVASTPEQRSTGLMFREEMPANEGMLFVFEEPAGQCFWMKNTLLPLTAAFVADDGTIVNLADMKPKTLDSHCSAKPVRYVLEMHQGWFAKRGIQAGSRLGGPPFEGRR</sequence>
<dbReference type="Pfam" id="PF02643">
    <property type="entry name" value="DUF192"/>
    <property type="match status" value="1"/>
</dbReference>
<proteinExistence type="predicted"/>
<keyword evidence="3" id="KW-1185">Reference proteome</keyword>
<keyword evidence="1" id="KW-0732">Signal</keyword>